<evidence type="ECO:0008006" key="7">
    <source>
        <dbReference type="Google" id="ProtNLM"/>
    </source>
</evidence>
<dbReference type="CDD" id="cd06532">
    <property type="entry name" value="Glyco_transf_25"/>
    <property type="match status" value="1"/>
</dbReference>
<gene>
    <name evidence="5" type="ORF">IMSHALPRED_010470</name>
</gene>
<organism evidence="5 6">
    <name type="scientific">Imshaugia aleurites</name>
    <dbReference type="NCBI Taxonomy" id="172621"/>
    <lineage>
        <taxon>Eukaryota</taxon>
        <taxon>Fungi</taxon>
        <taxon>Dikarya</taxon>
        <taxon>Ascomycota</taxon>
        <taxon>Pezizomycotina</taxon>
        <taxon>Lecanoromycetes</taxon>
        <taxon>OSLEUM clade</taxon>
        <taxon>Lecanoromycetidae</taxon>
        <taxon>Lecanorales</taxon>
        <taxon>Lecanorineae</taxon>
        <taxon>Parmeliaceae</taxon>
        <taxon>Imshaugia</taxon>
    </lineage>
</organism>
<keyword evidence="6" id="KW-1185">Reference proteome</keyword>
<dbReference type="Proteomes" id="UP000664534">
    <property type="component" value="Unassembled WGS sequence"/>
</dbReference>
<dbReference type="AlphaFoldDB" id="A0A8H3G187"/>
<dbReference type="PANTHER" id="PTHR10730:SF53">
    <property type="entry name" value="GLYCOSYLTRANSFERASE 25 FAMILY MEMBER"/>
    <property type="match status" value="1"/>
</dbReference>
<accession>A0A8H3G187</accession>
<keyword evidence="3" id="KW-0808">Transferase</keyword>
<dbReference type="OrthoDB" id="47375at2759"/>
<name>A0A8H3G187_9LECA</name>
<evidence type="ECO:0000256" key="3">
    <source>
        <dbReference type="ARBA" id="ARBA00022679"/>
    </source>
</evidence>
<evidence type="ECO:0000313" key="6">
    <source>
        <dbReference type="Proteomes" id="UP000664534"/>
    </source>
</evidence>
<evidence type="ECO:0000256" key="1">
    <source>
        <dbReference type="ARBA" id="ARBA00006721"/>
    </source>
</evidence>
<proteinExistence type="inferred from homology"/>
<dbReference type="GO" id="GO:0016740">
    <property type="term" value="F:transferase activity"/>
    <property type="evidence" value="ECO:0007669"/>
    <property type="project" value="UniProtKB-KW"/>
</dbReference>
<feature type="region of interest" description="Disordered" evidence="4">
    <location>
        <begin position="285"/>
        <end position="314"/>
    </location>
</feature>
<dbReference type="PANTHER" id="PTHR10730">
    <property type="entry name" value="PROCOLLAGEN-LYSINE,2-OXOGLUTARATE 5-DIOXYGENASE/GLYCOSYLTRANSFERASE 25 FAMILY MEMBER"/>
    <property type="match status" value="1"/>
</dbReference>
<comment type="similarity">
    <text evidence="1">Belongs to the glycosyltransferase 25 family.</text>
</comment>
<feature type="compositionally biased region" description="Basic and acidic residues" evidence="4">
    <location>
        <begin position="285"/>
        <end position="302"/>
    </location>
</feature>
<sequence length="314" mass="35099">MPGRTDKLDTLRLLTSFTNISYSIIPGVDGKEIPHVAWPGFYKEGERAASITGCWRAHMNAAAAILDNNLSSALILEDDADWDVSLKTQLTQFALGSRHILDAPTSSEPLSPYGDGWDMLWIGHCAQNKPTQPFSRFIIANDTTVRPADHGRWHLWTPEPTLTYDLPHNGTTRVVYRSAGGMCSYAYALSYTGAQKLLYHLSYSHFNNPVDFGHSRLCTRGSKGEINFSCVVSWPGLVYTASVQNDIEYHPNKPRKDRDKKKGAPGARNLVFGMRSNLKNLIEGKEAEGRGGEEEEIRREMGEMGMWFDEGKTE</sequence>
<evidence type="ECO:0000256" key="2">
    <source>
        <dbReference type="ARBA" id="ARBA00022676"/>
    </source>
</evidence>
<protein>
    <recommendedName>
        <fullName evidence="7">Glycosyltransferase family 25 protein</fullName>
    </recommendedName>
</protein>
<dbReference type="EMBL" id="CAJPDT010000088">
    <property type="protein sequence ID" value="CAF9936116.1"/>
    <property type="molecule type" value="Genomic_DNA"/>
</dbReference>
<evidence type="ECO:0000313" key="5">
    <source>
        <dbReference type="EMBL" id="CAF9936116.1"/>
    </source>
</evidence>
<reference evidence="5" key="1">
    <citation type="submission" date="2021-03" db="EMBL/GenBank/DDBJ databases">
        <authorList>
            <person name="Tagirdzhanova G."/>
        </authorList>
    </citation>
    <scope>NUCLEOTIDE SEQUENCE</scope>
</reference>
<dbReference type="InterPro" id="IPR002654">
    <property type="entry name" value="Glyco_trans_25"/>
</dbReference>
<keyword evidence="2" id="KW-0328">Glycosyltransferase</keyword>
<comment type="caution">
    <text evidence="5">The sequence shown here is derived from an EMBL/GenBank/DDBJ whole genome shotgun (WGS) entry which is preliminary data.</text>
</comment>
<dbReference type="InterPro" id="IPR050757">
    <property type="entry name" value="Collagen_mod_GT25"/>
</dbReference>
<evidence type="ECO:0000256" key="4">
    <source>
        <dbReference type="SAM" id="MobiDB-lite"/>
    </source>
</evidence>